<proteinExistence type="predicted"/>
<accession>A0A238H826</accession>
<name>A0A238H826_9BURK</name>
<dbReference type="AlphaFoldDB" id="A0A238H826"/>
<evidence type="ECO:0000313" key="2">
    <source>
        <dbReference type="Proteomes" id="UP000198460"/>
    </source>
</evidence>
<reference evidence="1 2" key="1">
    <citation type="submission" date="2017-04" db="EMBL/GenBank/DDBJ databases">
        <authorList>
            <person name="Afonso C.L."/>
            <person name="Miller P.J."/>
            <person name="Scott M.A."/>
            <person name="Spackman E."/>
            <person name="Goraichik I."/>
            <person name="Dimitrov K.M."/>
            <person name="Suarez D.L."/>
            <person name="Swayne D.E."/>
        </authorList>
    </citation>
    <scope>NUCLEOTIDE SEQUENCE [LARGE SCALE GENOMIC DNA]</scope>
    <source>
        <strain evidence="1">LMG 28154</strain>
    </source>
</reference>
<organism evidence="1 2">
    <name type="scientific">Burkholderia singularis</name>
    <dbReference type="NCBI Taxonomy" id="1503053"/>
    <lineage>
        <taxon>Bacteria</taxon>
        <taxon>Pseudomonadati</taxon>
        <taxon>Pseudomonadota</taxon>
        <taxon>Betaproteobacteria</taxon>
        <taxon>Burkholderiales</taxon>
        <taxon>Burkholderiaceae</taxon>
        <taxon>Burkholderia</taxon>
        <taxon>pseudomallei group</taxon>
    </lineage>
</organism>
<gene>
    <name evidence="1" type="ORF">BSIN_0548</name>
</gene>
<dbReference type="EMBL" id="FXAN01000072">
    <property type="protein sequence ID" value="SMG01332.1"/>
    <property type="molecule type" value="Genomic_DNA"/>
</dbReference>
<protein>
    <submittedName>
        <fullName evidence="1">Uncharacterized protein</fullName>
    </submittedName>
</protein>
<sequence length="447" mass="46661">MFLVLTLVPTFREFASLPIPDALPNPRGGAVPAADAALQAAQQSFARRADPAASLAAAAAVLREAGWLAAERFCNALAQAAPLASIELQPVEFETALRDFRAAVERRNLRELACSPVLFEHYRALRVQAAGDLRADTPPDALALAGRPVPAATLYPLSEHALAHLRARYEQALLGALRAPQAASSAALDGLADCVAELAGPFPYDYWRLALACIRVLRASGGVELKRFLARCNLLLGEQAHGLRIAPAALVRQTLALFWRDYALYGAAAEDGADVELLHDYGLTVAWHVAGTQASEALWEAGAARAEADAVRVEPTRELGAVVVNCHAYEDFLQTADASMSELTLDARTADAGAALRAAQAAYRVGSAACALGLGHTALLADALGLAWRCRAHLGTGLAPSPAACAQAAEALRAALHKIAAGMAPPDLSAARAALAHALSGLDAPSV</sequence>
<evidence type="ECO:0000313" key="1">
    <source>
        <dbReference type="EMBL" id="SMG01332.1"/>
    </source>
</evidence>
<dbReference type="Proteomes" id="UP000198460">
    <property type="component" value="Unassembled WGS sequence"/>
</dbReference>